<dbReference type="RefSeq" id="WP_142036822.1">
    <property type="nucleotide sequence ID" value="NZ_JBHTGS010000001.1"/>
</dbReference>
<organism evidence="2 3">
    <name type="scientific">Stackebrandtia endophytica</name>
    <dbReference type="NCBI Taxonomy" id="1496996"/>
    <lineage>
        <taxon>Bacteria</taxon>
        <taxon>Bacillati</taxon>
        <taxon>Actinomycetota</taxon>
        <taxon>Actinomycetes</taxon>
        <taxon>Glycomycetales</taxon>
        <taxon>Glycomycetaceae</taxon>
        <taxon>Stackebrandtia</taxon>
    </lineage>
</organism>
<keyword evidence="3" id="KW-1185">Reference proteome</keyword>
<reference evidence="2 3" key="1">
    <citation type="submission" date="2019-06" db="EMBL/GenBank/DDBJ databases">
        <title>Sequencing the genomes of 1000 actinobacteria strains.</title>
        <authorList>
            <person name="Klenk H.-P."/>
        </authorList>
    </citation>
    <scope>NUCLEOTIDE SEQUENCE [LARGE SCALE GENOMIC DNA]</scope>
    <source>
        <strain evidence="2 3">DSM 45928</strain>
    </source>
</reference>
<comment type="caution">
    <text evidence="2">The sequence shown here is derived from an EMBL/GenBank/DDBJ whole genome shotgun (WGS) entry which is preliminary data.</text>
</comment>
<keyword evidence="1" id="KW-0472">Membrane</keyword>
<gene>
    <name evidence="2" type="ORF">FB566_1551</name>
</gene>
<keyword evidence="1" id="KW-1133">Transmembrane helix</keyword>
<accession>A0A543ATX0</accession>
<feature type="transmembrane region" description="Helical" evidence="1">
    <location>
        <begin position="97"/>
        <end position="113"/>
    </location>
</feature>
<dbReference type="AlphaFoldDB" id="A0A543ATX0"/>
<feature type="transmembrane region" description="Helical" evidence="1">
    <location>
        <begin position="6"/>
        <end position="25"/>
    </location>
</feature>
<dbReference type="Proteomes" id="UP000317043">
    <property type="component" value="Unassembled WGS sequence"/>
</dbReference>
<protein>
    <recommendedName>
        <fullName evidence="4">Integral membrane protein</fullName>
    </recommendedName>
</protein>
<evidence type="ECO:0000313" key="2">
    <source>
        <dbReference type="EMBL" id="TQL76031.1"/>
    </source>
</evidence>
<evidence type="ECO:0008006" key="4">
    <source>
        <dbReference type="Google" id="ProtNLM"/>
    </source>
</evidence>
<dbReference type="InParanoid" id="A0A543ATX0"/>
<evidence type="ECO:0000256" key="1">
    <source>
        <dbReference type="SAM" id="Phobius"/>
    </source>
</evidence>
<dbReference type="OrthoDB" id="3830423at2"/>
<name>A0A543ATX0_9ACTN</name>
<evidence type="ECO:0000313" key="3">
    <source>
        <dbReference type="Proteomes" id="UP000317043"/>
    </source>
</evidence>
<feature type="transmembrane region" description="Helical" evidence="1">
    <location>
        <begin position="37"/>
        <end position="55"/>
    </location>
</feature>
<sequence length="114" mass="12294">MELVHLILRYIHLIGFGLLIGGWLTAYLSKKLKINPAMLWGSAIQLATGIFLSAPLGRDVMPDGAKLVVKGVLALLIAIMVWVPYLKKRESSAQGHFLAIGGAILVTAGVAVFW</sequence>
<keyword evidence="1" id="KW-0812">Transmembrane</keyword>
<feature type="transmembrane region" description="Helical" evidence="1">
    <location>
        <begin position="67"/>
        <end position="85"/>
    </location>
</feature>
<proteinExistence type="predicted"/>
<dbReference type="EMBL" id="VFOW01000001">
    <property type="protein sequence ID" value="TQL76031.1"/>
    <property type="molecule type" value="Genomic_DNA"/>
</dbReference>